<evidence type="ECO:0000256" key="4">
    <source>
        <dbReference type="ARBA" id="ARBA00022679"/>
    </source>
</evidence>
<dbReference type="RefSeq" id="WP_091170563.1">
    <property type="nucleotide sequence ID" value="NZ_FNCG01000010.1"/>
</dbReference>
<evidence type="ECO:0000256" key="8">
    <source>
        <dbReference type="SAM" id="Phobius"/>
    </source>
</evidence>
<dbReference type="InterPro" id="IPR011495">
    <property type="entry name" value="Sig_transdc_His_kin_sub2_dim/P"/>
</dbReference>
<dbReference type="GO" id="GO:0005524">
    <property type="term" value="F:ATP binding"/>
    <property type="evidence" value="ECO:0007669"/>
    <property type="project" value="UniProtKB-KW"/>
</dbReference>
<keyword evidence="11" id="KW-1185">Reference proteome</keyword>
<dbReference type="SMART" id="SM00387">
    <property type="entry name" value="HATPase_c"/>
    <property type="match status" value="1"/>
</dbReference>
<keyword evidence="7" id="KW-0067">ATP-binding</keyword>
<evidence type="ECO:0000259" key="9">
    <source>
        <dbReference type="SMART" id="SM00387"/>
    </source>
</evidence>
<evidence type="ECO:0000256" key="7">
    <source>
        <dbReference type="ARBA" id="ARBA00022840"/>
    </source>
</evidence>
<evidence type="ECO:0000256" key="1">
    <source>
        <dbReference type="ARBA" id="ARBA00000085"/>
    </source>
</evidence>
<keyword evidence="8" id="KW-0472">Membrane</keyword>
<evidence type="ECO:0000256" key="5">
    <source>
        <dbReference type="ARBA" id="ARBA00022741"/>
    </source>
</evidence>
<evidence type="ECO:0000256" key="6">
    <source>
        <dbReference type="ARBA" id="ARBA00022777"/>
    </source>
</evidence>
<keyword evidence="8" id="KW-1133">Transmembrane helix</keyword>
<comment type="catalytic activity">
    <reaction evidence="1">
        <text>ATP + protein L-histidine = ADP + protein N-phospho-L-histidine.</text>
        <dbReference type="EC" id="2.7.13.3"/>
    </reaction>
</comment>
<dbReference type="Gene3D" id="3.30.450.20">
    <property type="entry name" value="PAS domain"/>
    <property type="match status" value="1"/>
</dbReference>
<dbReference type="InterPro" id="IPR003594">
    <property type="entry name" value="HATPase_dom"/>
</dbReference>
<dbReference type="SUPFAM" id="SSF55874">
    <property type="entry name" value="ATPase domain of HSP90 chaperone/DNA topoisomerase II/histidine kinase"/>
    <property type="match status" value="1"/>
</dbReference>
<name>A0A1G8CYU7_9SPHI</name>
<keyword evidence="5" id="KW-0547">Nucleotide-binding</keyword>
<accession>A0A1G8CYU7</accession>
<evidence type="ECO:0000256" key="2">
    <source>
        <dbReference type="ARBA" id="ARBA00012438"/>
    </source>
</evidence>
<dbReference type="Pfam" id="PF02518">
    <property type="entry name" value="HATPase_c"/>
    <property type="match status" value="1"/>
</dbReference>
<gene>
    <name evidence="10" type="ORF">SAMN05192573_11077</name>
</gene>
<dbReference type="Gene3D" id="1.25.40.10">
    <property type="entry name" value="Tetratricopeptide repeat domain"/>
    <property type="match status" value="1"/>
</dbReference>
<dbReference type="InterPro" id="IPR011990">
    <property type="entry name" value="TPR-like_helical_dom_sf"/>
</dbReference>
<dbReference type="GO" id="GO:0004673">
    <property type="term" value="F:protein histidine kinase activity"/>
    <property type="evidence" value="ECO:0007669"/>
    <property type="project" value="UniProtKB-EC"/>
</dbReference>
<dbReference type="EC" id="2.7.13.3" evidence="2"/>
<organism evidence="10 11">
    <name type="scientific">Mucilaginibacter gossypii</name>
    <dbReference type="NCBI Taxonomy" id="551996"/>
    <lineage>
        <taxon>Bacteria</taxon>
        <taxon>Pseudomonadati</taxon>
        <taxon>Bacteroidota</taxon>
        <taxon>Sphingobacteriia</taxon>
        <taxon>Sphingobacteriales</taxon>
        <taxon>Sphingobacteriaceae</taxon>
        <taxon>Mucilaginibacter</taxon>
    </lineage>
</organism>
<sequence>MRKPILLFILVGTIFLCRGQEIKRQQADQLLKIVQQKVTDTAHIHALLTLAEFNIFKKGQLKTDLDSARLFIDQAKRMNTKIKSITAYGYTSLVESYLARKIKQEEIAKVLNDKAIQLLSDAKNYYHLGQAYYQRATYYNPYDDSGSSKVLDLYTKGIEAFKMTNNVERQAYGYKRLGEYDNAVQTTLEKLLKSLALYKSIHYQAVQEVYDLIAVAYLYDTNLQKALSYALLALKTAELDKDTTMQLCAINNHLGLIFYRKHDYKNSTFYFVKALKTAETYNDVNTIYFLCVNIANSYLNTEQPIAAKRILQQVLGKYPAPKNDMDLSRITNELFVKIYTKLNQIGNGRPYAEALRTIDLKYKNKLNVAKLIEDNFIMSKFYLAAQSFGQATDYMKKSEELLAKNGTAYDRSALYSLKFRIDTAKGNYRSAVQHLIHFNKIQDSIFNERKAVEFQKQQVQYETEKKDQQIKLLQQNELLQQTKLKHAGLVQNLTMGGIIVMLIISALIYRIYKQKKAANAIITHKNELLQQLLTSKEWLLKEVHHRVKNNLHTVICLLESQAQYLENDALKAIESSQHRIYAMSLIHQKLYQSDEIKTIDMAFYIPELVQSLQDSFDTFGKIHFIIDVEKIELGISHAIPLGLILNEAVTNCIKYAFPGDRNGDVFILMSENDGLIKLEIIDNGIGMPQNQCQNGTESLGLKLISGLSADIHADYSCEAEYGTKITISFRNQNLTDSDRYMETGAAIV</sequence>
<keyword evidence="4" id="KW-0808">Transferase</keyword>
<dbReference type="STRING" id="551996.SAMN05192573_11077"/>
<dbReference type="InterPro" id="IPR036890">
    <property type="entry name" value="HATPase_C_sf"/>
</dbReference>
<evidence type="ECO:0000256" key="3">
    <source>
        <dbReference type="ARBA" id="ARBA00022553"/>
    </source>
</evidence>
<dbReference type="AlphaFoldDB" id="A0A1G8CYU7"/>
<dbReference type="Proteomes" id="UP000199705">
    <property type="component" value="Unassembled WGS sequence"/>
</dbReference>
<dbReference type="EMBL" id="FNCG01000010">
    <property type="protein sequence ID" value="SDH50675.1"/>
    <property type="molecule type" value="Genomic_DNA"/>
</dbReference>
<keyword evidence="3" id="KW-0597">Phosphoprotein</keyword>
<dbReference type="Gene3D" id="3.30.565.10">
    <property type="entry name" value="Histidine kinase-like ATPase, C-terminal domain"/>
    <property type="match status" value="1"/>
</dbReference>
<feature type="transmembrane region" description="Helical" evidence="8">
    <location>
        <begin position="493"/>
        <end position="512"/>
    </location>
</feature>
<protein>
    <recommendedName>
        <fullName evidence="2">histidine kinase</fullName>
        <ecNumber evidence="2">2.7.13.3</ecNumber>
    </recommendedName>
</protein>
<feature type="domain" description="Histidine kinase/HSP90-like ATPase" evidence="9">
    <location>
        <begin position="636"/>
        <end position="733"/>
    </location>
</feature>
<dbReference type="PANTHER" id="PTHR41523:SF8">
    <property type="entry name" value="ETHYLENE RESPONSE SENSOR PROTEIN"/>
    <property type="match status" value="1"/>
</dbReference>
<proteinExistence type="predicted"/>
<evidence type="ECO:0000313" key="10">
    <source>
        <dbReference type="EMBL" id="SDH50675.1"/>
    </source>
</evidence>
<reference evidence="11" key="1">
    <citation type="submission" date="2016-10" db="EMBL/GenBank/DDBJ databases">
        <authorList>
            <person name="Varghese N."/>
            <person name="Submissions S."/>
        </authorList>
    </citation>
    <scope>NUCLEOTIDE SEQUENCE [LARGE SCALE GENOMIC DNA]</scope>
    <source>
        <strain evidence="11">Gh-67</strain>
    </source>
</reference>
<dbReference type="PANTHER" id="PTHR41523">
    <property type="entry name" value="TWO-COMPONENT SYSTEM SENSOR PROTEIN"/>
    <property type="match status" value="1"/>
</dbReference>
<evidence type="ECO:0000313" key="11">
    <source>
        <dbReference type="Proteomes" id="UP000199705"/>
    </source>
</evidence>
<dbReference type="Pfam" id="PF07568">
    <property type="entry name" value="HisKA_2"/>
    <property type="match status" value="1"/>
</dbReference>
<keyword evidence="6 10" id="KW-0418">Kinase</keyword>
<dbReference type="SUPFAM" id="SSF48452">
    <property type="entry name" value="TPR-like"/>
    <property type="match status" value="1"/>
</dbReference>
<keyword evidence="8" id="KW-0812">Transmembrane</keyword>